<keyword evidence="1" id="KW-0812">Transmembrane</keyword>
<feature type="transmembrane region" description="Helical" evidence="1">
    <location>
        <begin position="158"/>
        <end position="180"/>
    </location>
</feature>
<organism evidence="2 3">
    <name type="scientific">Streptomyces lutosisoli</name>
    <dbReference type="NCBI Taxonomy" id="2665721"/>
    <lineage>
        <taxon>Bacteria</taxon>
        <taxon>Bacillati</taxon>
        <taxon>Actinomycetota</taxon>
        <taxon>Actinomycetes</taxon>
        <taxon>Kitasatosporales</taxon>
        <taxon>Streptomycetaceae</taxon>
        <taxon>Streptomyces</taxon>
    </lineage>
</organism>
<sequence length="269" mass="27442">MRRAAPVERAHAGAVLRAEWTKTRTTSSTVWLLAAVIALTVAVAVAATTALKCTAAGCGADPARSSLAGIYLSQTIVALVAVLAVSGEYSNGMIRTTFTAMPRRTTVLAAKAAVVTGLVLATGAVAVAASVLVGRLILPGHGFTPAHGYPSLSLDYGPMLRAATGSVLYLALIALLALGIATAVRDAAMAVGIVLGLLYLFPIIAGAVSDPHWHRHLEQIAPMTAGLYIQATTGLDQLPLSPWQGLGVPAAWAAGALLVGGGLLRVRDV</sequence>
<feature type="transmembrane region" description="Helical" evidence="1">
    <location>
        <begin position="71"/>
        <end position="91"/>
    </location>
</feature>
<proteinExistence type="predicted"/>
<gene>
    <name evidence="2" type="ORF">ACFQZP_20430</name>
</gene>
<protein>
    <submittedName>
        <fullName evidence="2">ABC transporter permease</fullName>
    </submittedName>
</protein>
<evidence type="ECO:0000313" key="2">
    <source>
        <dbReference type="EMBL" id="MFD0284002.1"/>
    </source>
</evidence>
<evidence type="ECO:0000256" key="1">
    <source>
        <dbReference type="SAM" id="Phobius"/>
    </source>
</evidence>
<feature type="transmembrane region" description="Helical" evidence="1">
    <location>
        <begin position="30"/>
        <end position="51"/>
    </location>
</feature>
<keyword evidence="3" id="KW-1185">Reference proteome</keyword>
<reference evidence="3" key="1">
    <citation type="journal article" date="2019" name="Int. J. Syst. Evol. Microbiol.">
        <title>The Global Catalogue of Microorganisms (GCM) 10K type strain sequencing project: providing services to taxonomists for standard genome sequencing and annotation.</title>
        <authorList>
            <consortium name="The Broad Institute Genomics Platform"/>
            <consortium name="The Broad Institute Genome Sequencing Center for Infectious Disease"/>
            <person name="Wu L."/>
            <person name="Ma J."/>
        </authorList>
    </citation>
    <scope>NUCLEOTIDE SEQUENCE [LARGE SCALE GENOMIC DNA]</scope>
    <source>
        <strain evidence="3">CGMCC 4.7198</strain>
    </source>
</reference>
<dbReference type="PANTHER" id="PTHR37305">
    <property type="entry name" value="INTEGRAL MEMBRANE PROTEIN-RELATED"/>
    <property type="match status" value="1"/>
</dbReference>
<feature type="transmembrane region" description="Helical" evidence="1">
    <location>
        <begin position="187"/>
        <end position="208"/>
    </location>
</feature>
<evidence type="ECO:0000313" key="3">
    <source>
        <dbReference type="Proteomes" id="UP001596957"/>
    </source>
</evidence>
<dbReference type="EMBL" id="JBHTEC010000001">
    <property type="protein sequence ID" value="MFD0284002.1"/>
    <property type="molecule type" value="Genomic_DNA"/>
</dbReference>
<dbReference type="RefSeq" id="WP_381301026.1">
    <property type="nucleotide sequence ID" value="NZ_JBHTEC010000001.1"/>
</dbReference>
<keyword evidence="1" id="KW-1133">Transmembrane helix</keyword>
<comment type="caution">
    <text evidence="2">The sequence shown here is derived from an EMBL/GenBank/DDBJ whole genome shotgun (WGS) entry which is preliminary data.</text>
</comment>
<accession>A0ABW2VNB2</accession>
<name>A0ABW2VNB2_9ACTN</name>
<keyword evidence="1" id="KW-0472">Membrane</keyword>
<feature type="transmembrane region" description="Helical" evidence="1">
    <location>
        <begin position="246"/>
        <end position="266"/>
    </location>
</feature>
<dbReference type="PANTHER" id="PTHR37305:SF1">
    <property type="entry name" value="MEMBRANE PROTEIN"/>
    <property type="match status" value="1"/>
</dbReference>
<dbReference type="Proteomes" id="UP001596957">
    <property type="component" value="Unassembled WGS sequence"/>
</dbReference>
<dbReference type="Pfam" id="PF12730">
    <property type="entry name" value="ABC2_membrane_4"/>
    <property type="match status" value="1"/>
</dbReference>
<feature type="transmembrane region" description="Helical" evidence="1">
    <location>
        <begin position="112"/>
        <end position="138"/>
    </location>
</feature>